<keyword evidence="5" id="KW-0186">Copper</keyword>
<gene>
    <name evidence="12" type="ORF">E3Q01_00890</name>
    <name evidence="11" type="ORF">E3Q22_00738</name>
</gene>
<feature type="domain" description="Plastocyanin-like" evidence="8">
    <location>
        <begin position="227"/>
        <end position="410"/>
    </location>
</feature>
<evidence type="ECO:0000256" key="1">
    <source>
        <dbReference type="ARBA" id="ARBA00010609"/>
    </source>
</evidence>
<sequence length="673" mass="75447">MFMRDFLGITIASASVLASAVLDSTETDVNLNPKHSDSDSWKVEYDHKHHDYHDDHGYHNKFDIFASPEGNGLGGTLKTFTINITESRKSLTNGSSRFHYEINDQVYGTPIIIDEGDEVEFIIDNYSFTETTIHLHGLLQQLSPWADGVPGVTQSVIPQNKRFIYRTRIMDQHGLYWAHSHLRETYSDGIVFPFYVRPAPDRPKPFSLLTNDSQEISTLEALNDDPVIITLSDYTVMPSNERKVSEFNWAFGFLCYDAIIINNIGRQNCPGSDFLRSLTLSNTTTDKGCLNPNVVTNSTTNFDDDIWFTCNETDTAPPVFEFDYENGWGVIHFLNHADHWDMIISIDEHEVFTFAADGNFHEPLVNDAFILGVSNRMGIAFRLDKPGEYVMRVAAYQDPQIITGYAIIKYGLDQFETTSYTQQPGLPALPDSIPFIDYAGNAVSNDTRIMDNLALRSWPNSLVPKAYEDADVLLRLDLNASGTLFWSIGEQFYDPLLETSQAPVLIHPEYYLGLNKSIAEYPKESVVDIVHVTAPGSPRHPLHKHFEHVWVLGGGVGPFNYSSITEAESAGLPIVWDSPPIRDGWLTFAAPPNDTAWFVVRYKGETSAAVLLHCHILAHQNGGMAYTLAQGPEDFSKVPEYYKLRANGEAPHTPLPFGPDDLTIPVLEEGLLP</sequence>
<evidence type="ECO:0000313" key="14">
    <source>
        <dbReference type="Proteomes" id="UP000310708"/>
    </source>
</evidence>
<dbReference type="GO" id="GO:0005507">
    <property type="term" value="F:copper ion binding"/>
    <property type="evidence" value="ECO:0007669"/>
    <property type="project" value="InterPro"/>
</dbReference>
<feature type="signal peptide" evidence="7">
    <location>
        <begin position="1"/>
        <end position="18"/>
    </location>
</feature>
<dbReference type="InterPro" id="IPR011706">
    <property type="entry name" value="Cu-oxidase_C"/>
</dbReference>
<feature type="domain" description="Plastocyanin-like" evidence="10">
    <location>
        <begin position="87"/>
        <end position="199"/>
    </location>
</feature>
<evidence type="ECO:0000259" key="8">
    <source>
        <dbReference type="Pfam" id="PF00394"/>
    </source>
</evidence>
<evidence type="ECO:0000313" key="12">
    <source>
        <dbReference type="EMBL" id="TIC68528.1"/>
    </source>
</evidence>
<evidence type="ECO:0000259" key="9">
    <source>
        <dbReference type="Pfam" id="PF07731"/>
    </source>
</evidence>
<evidence type="ECO:0000256" key="5">
    <source>
        <dbReference type="ARBA" id="ARBA00023008"/>
    </source>
</evidence>
<evidence type="ECO:0000256" key="6">
    <source>
        <dbReference type="ARBA" id="ARBA00023180"/>
    </source>
</evidence>
<evidence type="ECO:0000313" key="11">
    <source>
        <dbReference type="EMBL" id="TIB81798.1"/>
    </source>
</evidence>
<dbReference type="Proteomes" id="UP000310708">
    <property type="component" value="Unassembled WGS sequence"/>
</dbReference>
<dbReference type="InterPro" id="IPR011707">
    <property type="entry name" value="Cu-oxidase-like_N"/>
</dbReference>
<reference evidence="13 14" key="1">
    <citation type="submission" date="2019-03" db="EMBL/GenBank/DDBJ databases">
        <title>Sequencing 25 genomes of Wallemia mellicola.</title>
        <authorList>
            <person name="Gostincar C."/>
        </authorList>
    </citation>
    <scope>NUCLEOTIDE SEQUENCE [LARGE SCALE GENOMIC DNA]</scope>
    <source>
        <strain evidence="11 13">EXF-6152</strain>
        <strain evidence="12 14">EXF-757</strain>
    </source>
</reference>
<dbReference type="GO" id="GO:0016491">
    <property type="term" value="F:oxidoreductase activity"/>
    <property type="evidence" value="ECO:0007669"/>
    <property type="project" value="UniProtKB-KW"/>
</dbReference>
<comment type="caution">
    <text evidence="11">The sequence shown here is derived from an EMBL/GenBank/DDBJ whole genome shotgun (WGS) entry which is preliminary data.</text>
</comment>
<accession>A0A4T0SKJ3</accession>
<dbReference type="OMA" id="GDWEHHP"/>
<dbReference type="Pfam" id="PF07732">
    <property type="entry name" value="Cu-oxidase_3"/>
    <property type="match status" value="1"/>
</dbReference>
<dbReference type="PANTHER" id="PTHR11709">
    <property type="entry name" value="MULTI-COPPER OXIDASE"/>
    <property type="match status" value="1"/>
</dbReference>
<evidence type="ECO:0000259" key="10">
    <source>
        <dbReference type="Pfam" id="PF07732"/>
    </source>
</evidence>
<dbReference type="CDD" id="cd13898">
    <property type="entry name" value="CuRO_3_Abr2_like"/>
    <property type="match status" value="1"/>
</dbReference>
<proteinExistence type="inferred from homology"/>
<dbReference type="Pfam" id="PF00394">
    <property type="entry name" value="Cu-oxidase"/>
    <property type="match status" value="1"/>
</dbReference>
<keyword evidence="3 7" id="KW-0732">Signal</keyword>
<comment type="similarity">
    <text evidence="1">Belongs to the multicopper oxidase family.</text>
</comment>
<dbReference type="Pfam" id="PF07731">
    <property type="entry name" value="Cu-oxidase_2"/>
    <property type="match status" value="1"/>
</dbReference>
<protein>
    <submittedName>
        <fullName evidence="11">Cupredoxin</fullName>
    </submittedName>
</protein>
<dbReference type="PROSITE" id="PS00080">
    <property type="entry name" value="MULTICOPPER_OXIDASE2"/>
    <property type="match status" value="1"/>
</dbReference>
<dbReference type="Proteomes" id="UP000310685">
    <property type="component" value="Unassembled WGS sequence"/>
</dbReference>
<keyword evidence="2" id="KW-0479">Metal-binding</keyword>
<evidence type="ECO:0000256" key="3">
    <source>
        <dbReference type="ARBA" id="ARBA00022729"/>
    </source>
</evidence>
<dbReference type="PANTHER" id="PTHR11709:SF488">
    <property type="entry name" value="LACCASE-RELATED"/>
    <property type="match status" value="1"/>
</dbReference>
<evidence type="ECO:0000256" key="4">
    <source>
        <dbReference type="ARBA" id="ARBA00023002"/>
    </source>
</evidence>
<evidence type="ECO:0000313" key="13">
    <source>
        <dbReference type="Proteomes" id="UP000310685"/>
    </source>
</evidence>
<name>A0A4T0SKJ3_9BASI</name>
<dbReference type="Gene3D" id="2.60.40.420">
    <property type="entry name" value="Cupredoxins - blue copper proteins"/>
    <property type="match status" value="3"/>
</dbReference>
<dbReference type="AlphaFoldDB" id="A0A4T0SKJ3"/>
<dbReference type="EMBL" id="SPRX01000007">
    <property type="protein sequence ID" value="TIC68528.1"/>
    <property type="molecule type" value="Genomic_DNA"/>
</dbReference>
<organism evidence="11 13">
    <name type="scientific">Wallemia mellicola</name>
    <dbReference type="NCBI Taxonomy" id="1708541"/>
    <lineage>
        <taxon>Eukaryota</taxon>
        <taxon>Fungi</taxon>
        <taxon>Dikarya</taxon>
        <taxon>Basidiomycota</taxon>
        <taxon>Wallemiomycotina</taxon>
        <taxon>Wallemiomycetes</taxon>
        <taxon>Wallemiales</taxon>
        <taxon>Wallemiaceae</taxon>
        <taxon>Wallemia</taxon>
    </lineage>
</organism>
<dbReference type="InterPro" id="IPR002355">
    <property type="entry name" value="Cu_oxidase_Cu_BS"/>
</dbReference>
<keyword evidence="6" id="KW-0325">Glycoprotein</keyword>
<feature type="chain" id="PRO_5044609269" evidence="7">
    <location>
        <begin position="19"/>
        <end position="673"/>
    </location>
</feature>
<dbReference type="SUPFAM" id="SSF49503">
    <property type="entry name" value="Cupredoxins"/>
    <property type="match status" value="3"/>
</dbReference>
<dbReference type="EMBL" id="SPRC01000005">
    <property type="protein sequence ID" value="TIB81798.1"/>
    <property type="molecule type" value="Genomic_DNA"/>
</dbReference>
<keyword evidence="4" id="KW-0560">Oxidoreductase</keyword>
<dbReference type="InterPro" id="IPR045087">
    <property type="entry name" value="Cu-oxidase_fam"/>
</dbReference>
<dbReference type="CDD" id="cd13850">
    <property type="entry name" value="CuRO_1_Abr2_like"/>
    <property type="match status" value="1"/>
</dbReference>
<feature type="domain" description="Plastocyanin-like" evidence="9">
    <location>
        <begin position="515"/>
        <end position="632"/>
    </location>
</feature>
<dbReference type="InterPro" id="IPR008972">
    <property type="entry name" value="Cupredoxin"/>
</dbReference>
<dbReference type="InterPro" id="IPR001117">
    <property type="entry name" value="Cu-oxidase_2nd"/>
</dbReference>
<evidence type="ECO:0000256" key="7">
    <source>
        <dbReference type="SAM" id="SignalP"/>
    </source>
</evidence>
<evidence type="ECO:0000256" key="2">
    <source>
        <dbReference type="ARBA" id="ARBA00022723"/>
    </source>
</evidence>